<dbReference type="InterPro" id="IPR016956">
    <property type="entry name" value="YdjM"/>
</dbReference>
<dbReference type="GO" id="GO:0016787">
    <property type="term" value="F:hydrolase activity"/>
    <property type="evidence" value="ECO:0007669"/>
    <property type="project" value="UniProtKB-KW"/>
</dbReference>
<feature type="transmembrane region" description="Helical" evidence="1">
    <location>
        <begin position="141"/>
        <end position="166"/>
    </location>
</feature>
<reference evidence="2 3" key="1">
    <citation type="journal article" date="2018" name="Front. Microbiol.">
        <title>Phylogeny of Vibrio vulnificus from the Analysis of the Core-Genome: Implications for Intra-Species Taxonomy.</title>
        <authorList>
            <person name="Roig F.J."/>
            <person name="Gonzalez-Candelas F."/>
            <person name="Sanjuan E."/>
            <person name="Fouz B."/>
            <person name="Feil E.J."/>
            <person name="Llorens C."/>
            <person name="Baker-Austin C."/>
            <person name="Oliver J.D."/>
            <person name="Danin-Poleg Y."/>
            <person name="Gibas C.J."/>
            <person name="Kashi Y."/>
            <person name="Gulig P.A."/>
            <person name="Morrison S.S."/>
            <person name="Amaro C."/>
        </authorList>
    </citation>
    <scope>NUCLEOTIDE SEQUENCE [LARGE SCALE GENOMIC DNA]</scope>
    <source>
        <strain evidence="2 3">CECT4608</strain>
    </source>
</reference>
<evidence type="ECO:0000256" key="1">
    <source>
        <dbReference type="SAM" id="Phobius"/>
    </source>
</evidence>
<evidence type="ECO:0000313" key="2">
    <source>
        <dbReference type="EMBL" id="POB46851.1"/>
    </source>
</evidence>
<dbReference type="PANTHER" id="PTHR35531">
    <property type="entry name" value="INNER MEMBRANE PROTEIN YBCI-RELATED"/>
    <property type="match status" value="1"/>
</dbReference>
<dbReference type="PIRSF" id="PIRSF030780">
    <property type="entry name" value="Md_memb_hyd_prd"/>
    <property type="match status" value="1"/>
</dbReference>
<gene>
    <name evidence="2" type="ORF">CRN52_12285</name>
</gene>
<feature type="transmembrane region" description="Helical" evidence="1">
    <location>
        <begin position="76"/>
        <end position="95"/>
    </location>
</feature>
<keyword evidence="2" id="KW-0378">Hydrolase</keyword>
<dbReference type="Pfam" id="PF04307">
    <property type="entry name" value="YdjM"/>
    <property type="match status" value="1"/>
</dbReference>
<dbReference type="Proteomes" id="UP000237466">
    <property type="component" value="Unassembled WGS sequence"/>
</dbReference>
<dbReference type="AlphaFoldDB" id="A0A2S3R171"/>
<dbReference type="PANTHER" id="PTHR35531:SF1">
    <property type="entry name" value="INNER MEMBRANE PROTEIN YBCI-RELATED"/>
    <property type="match status" value="1"/>
</dbReference>
<dbReference type="RefSeq" id="WP_052126619.1">
    <property type="nucleotide sequence ID" value="NZ_PDGH01000101.1"/>
</dbReference>
<feature type="transmembrane region" description="Helical" evidence="1">
    <location>
        <begin position="107"/>
        <end position="129"/>
    </location>
</feature>
<organism evidence="2 3">
    <name type="scientific">Vibrio vulnificus</name>
    <dbReference type="NCBI Taxonomy" id="672"/>
    <lineage>
        <taxon>Bacteria</taxon>
        <taxon>Pseudomonadati</taxon>
        <taxon>Pseudomonadota</taxon>
        <taxon>Gammaproteobacteria</taxon>
        <taxon>Vibrionales</taxon>
        <taxon>Vibrionaceae</taxon>
        <taxon>Vibrio</taxon>
    </lineage>
</organism>
<feature type="transmembrane region" description="Helical" evidence="1">
    <location>
        <begin position="31"/>
        <end position="49"/>
    </location>
</feature>
<proteinExistence type="predicted"/>
<keyword evidence="1" id="KW-0812">Transmembrane</keyword>
<keyword evidence="1" id="KW-0472">Membrane</keyword>
<dbReference type="InterPro" id="IPR007404">
    <property type="entry name" value="YdjM-like"/>
</dbReference>
<comment type="caution">
    <text evidence="2">The sequence shown here is derived from an EMBL/GenBank/DDBJ whole genome shotgun (WGS) entry which is preliminary data.</text>
</comment>
<evidence type="ECO:0000313" key="3">
    <source>
        <dbReference type="Proteomes" id="UP000237466"/>
    </source>
</evidence>
<name>A0A2S3R171_VIBVL</name>
<keyword evidence="1" id="KW-1133">Transmembrane helix</keyword>
<dbReference type="EMBL" id="PDGH01000101">
    <property type="protein sequence ID" value="POB46851.1"/>
    <property type="molecule type" value="Genomic_DNA"/>
</dbReference>
<protein>
    <submittedName>
        <fullName evidence="2">Hydrolase</fullName>
    </submittedName>
</protein>
<sequence>MNVTGHFAMAASAYLVSAKLMPDFVLFQQPHLFYLGMFVCLFGALLPDVDTPDSSFGSKVPFISYPLSGIFGHRGITHSLLAIIAIAWTLKTYIFTVNGSTDLYVLFMWPLAIGYLSHLFADLFSYAGVPLFYPLRYKFRIPALSSGVAHVIIYVSSLAMSCHWYFN</sequence>
<accession>A0A2S3R171</accession>